<dbReference type="Proteomes" id="UP001519344">
    <property type="component" value="Unassembled WGS sequence"/>
</dbReference>
<evidence type="ECO:0000256" key="1">
    <source>
        <dbReference type="SAM" id="SignalP"/>
    </source>
</evidence>
<protein>
    <submittedName>
        <fullName evidence="2">Uncharacterized protein</fullName>
    </submittedName>
</protein>
<sequence>MRKKGNQIALVLCLALLFNVLMVCPDNVPTVSAESGSSSVMDNTYEPVSVFDKDFTTTPLGLTGSDLGFDYSSYTSGTASAVIEADPYTGTRALHLKANGIVTDGALRNEFQISKTFGEPYTGTISTEITFMQTGTKKDDRIIQFFPSSGTTFLVGAGVTADKGLGYLLSTAPSGSLGQYQLGEWHTIRLDFNTVSQKYSLYYDGNIVQARNNMNKSLPIYNLKRLVIAAPGTSGDLWIRGVKVTHSPFMPEPPAPKIVSSGSRNSRVMWTSEHYAYASKYRLRIKVKGESNWRPIGNATTFFKDYTGTNLIPASDINAFYDSAKLASTPLVNGQTYTLGLSVVTRDESGVYNNGVPRDFESTITEFDGTPYATTPVPTTDTSVIDQLTSSANYYGYLWKLQDGSKIGDYPFLDNATIQFEAIPNKYASMDRIVTTHKDVMRYPLGADGPVQNQLIGFNVKDQTTVYVAMDKNATLPAWLADWTNTGDVIKMTGANSGYTFNIYKKSFAAGSSVLLGYNDYANFDLSKNAGYFVMAERVTTGLKLDPVTEWVNTSTYKLSGSVSESVYVSVYQNKAPVTLPMGGFISGGGSFEWNLDLVSGANLFEVYANRDKSTFFDRVEATVNQDSIVPEIRIPTPPTAVREAVYMLEGSLSKAASLTIKLNGANVVDSVYQEANQSFSYPLTLEEGNNSIEVSTIDLAGNTNKTSYTMAYIFWAGQGIINDSSGNSVHTLTASKDIFAEKKVVNTTASKKQLTLWFILYDVNNTMIDFSSSIAELKPGETKTLGVGFTLPAQVTGYKVKVFIWDSLKDILGQSPLSEELVVQ</sequence>
<name>A0ABS4I6Z8_9BACL</name>
<dbReference type="EMBL" id="JAGGKV010000024">
    <property type="protein sequence ID" value="MBP1966694.1"/>
    <property type="molecule type" value="Genomic_DNA"/>
</dbReference>
<feature type="chain" id="PRO_5045520931" evidence="1">
    <location>
        <begin position="26"/>
        <end position="825"/>
    </location>
</feature>
<dbReference type="Gene3D" id="2.60.40.10">
    <property type="entry name" value="Immunoglobulins"/>
    <property type="match status" value="1"/>
</dbReference>
<gene>
    <name evidence="2" type="ORF">J2Z65_005954</name>
</gene>
<comment type="caution">
    <text evidence="2">The sequence shown here is derived from an EMBL/GenBank/DDBJ whole genome shotgun (WGS) entry which is preliminary data.</text>
</comment>
<evidence type="ECO:0000313" key="2">
    <source>
        <dbReference type="EMBL" id="MBP1966694.1"/>
    </source>
</evidence>
<feature type="signal peptide" evidence="1">
    <location>
        <begin position="1"/>
        <end position="25"/>
    </location>
</feature>
<reference evidence="2 3" key="1">
    <citation type="submission" date="2021-03" db="EMBL/GenBank/DDBJ databases">
        <title>Genomic Encyclopedia of Type Strains, Phase IV (KMG-IV): sequencing the most valuable type-strain genomes for metagenomic binning, comparative biology and taxonomic classification.</title>
        <authorList>
            <person name="Goeker M."/>
        </authorList>
    </citation>
    <scope>NUCLEOTIDE SEQUENCE [LARGE SCALE GENOMIC DNA]</scope>
    <source>
        <strain evidence="2 3">DSM 24950</strain>
    </source>
</reference>
<accession>A0ABS4I6Z8</accession>
<organism evidence="2 3">
    <name type="scientific">Paenibacillus aceris</name>
    <dbReference type="NCBI Taxonomy" id="869555"/>
    <lineage>
        <taxon>Bacteria</taxon>
        <taxon>Bacillati</taxon>
        <taxon>Bacillota</taxon>
        <taxon>Bacilli</taxon>
        <taxon>Bacillales</taxon>
        <taxon>Paenibacillaceae</taxon>
        <taxon>Paenibacillus</taxon>
    </lineage>
</organism>
<keyword evidence="3" id="KW-1185">Reference proteome</keyword>
<dbReference type="InterPro" id="IPR013783">
    <property type="entry name" value="Ig-like_fold"/>
</dbReference>
<proteinExistence type="predicted"/>
<dbReference type="RefSeq" id="WP_167055409.1">
    <property type="nucleotide sequence ID" value="NZ_JAAOZR010000010.1"/>
</dbReference>
<evidence type="ECO:0000313" key="3">
    <source>
        <dbReference type="Proteomes" id="UP001519344"/>
    </source>
</evidence>
<keyword evidence="1" id="KW-0732">Signal</keyword>